<reference evidence="2 3" key="1">
    <citation type="submission" date="2017-02" db="EMBL/GenBank/DDBJ databases">
        <authorList>
            <person name="Peterson S.W."/>
        </authorList>
    </citation>
    <scope>NUCLEOTIDE SEQUENCE [LARGE SCALE GENOMIC DNA]</scope>
    <source>
        <strain evidence="2 3">VKM Ac-2059</strain>
    </source>
</reference>
<evidence type="ECO:0000256" key="1">
    <source>
        <dbReference type="SAM" id="Phobius"/>
    </source>
</evidence>
<dbReference type="Proteomes" id="UP000190857">
    <property type="component" value="Unassembled WGS sequence"/>
</dbReference>
<keyword evidence="1" id="KW-0472">Membrane</keyword>
<evidence type="ECO:0000313" key="2">
    <source>
        <dbReference type="EMBL" id="SKC45661.1"/>
    </source>
</evidence>
<name>A0A1T5J2V4_9MICO</name>
<proteinExistence type="predicted"/>
<dbReference type="AlphaFoldDB" id="A0A1T5J2V4"/>
<feature type="transmembrane region" description="Helical" evidence="1">
    <location>
        <begin position="29"/>
        <end position="48"/>
    </location>
</feature>
<keyword evidence="3" id="KW-1185">Reference proteome</keyword>
<organism evidence="2 3">
    <name type="scientific">Okibacterium fritillariae</name>
    <dbReference type="NCBI Taxonomy" id="123320"/>
    <lineage>
        <taxon>Bacteria</taxon>
        <taxon>Bacillati</taxon>
        <taxon>Actinomycetota</taxon>
        <taxon>Actinomycetes</taxon>
        <taxon>Micrococcales</taxon>
        <taxon>Microbacteriaceae</taxon>
        <taxon>Okibacterium</taxon>
    </lineage>
</organism>
<protein>
    <submittedName>
        <fullName evidence="2">Uncharacterized protein</fullName>
    </submittedName>
</protein>
<keyword evidence="1" id="KW-0812">Transmembrane</keyword>
<accession>A0A1T5J2V4</accession>
<keyword evidence="1" id="KW-1133">Transmembrane helix</keyword>
<dbReference type="RefSeq" id="WP_179100204.1">
    <property type="nucleotide sequence ID" value="NZ_FUZP01000001.1"/>
</dbReference>
<evidence type="ECO:0000313" key="3">
    <source>
        <dbReference type="Proteomes" id="UP000190857"/>
    </source>
</evidence>
<gene>
    <name evidence="2" type="ORF">SAMN06309945_1152</name>
</gene>
<dbReference type="EMBL" id="FUZP01000001">
    <property type="protein sequence ID" value="SKC45661.1"/>
    <property type="molecule type" value="Genomic_DNA"/>
</dbReference>
<sequence length="54" mass="5791">MNLLVIIIAIVAVILLITGGVTSSLNFLIWVGLALLIIALIVFLLRFITGKKSV</sequence>
<dbReference type="STRING" id="123320.SAMN06309945_1152"/>